<proteinExistence type="predicted"/>
<keyword evidence="2" id="KW-1185">Reference proteome</keyword>
<gene>
    <name evidence="1" type="ORF">GCM10022399_10930</name>
</gene>
<protein>
    <submittedName>
        <fullName evidence="1">Uncharacterized protein</fullName>
    </submittedName>
</protein>
<name>A0ABP7CXA7_9MICO</name>
<evidence type="ECO:0000313" key="1">
    <source>
        <dbReference type="EMBL" id="GAA3696260.1"/>
    </source>
</evidence>
<accession>A0ABP7CXA7</accession>
<comment type="caution">
    <text evidence="1">The sequence shown here is derived from an EMBL/GenBank/DDBJ whole genome shotgun (WGS) entry which is preliminary data.</text>
</comment>
<dbReference type="Proteomes" id="UP001501468">
    <property type="component" value="Unassembled WGS sequence"/>
</dbReference>
<reference evidence="2" key="1">
    <citation type="journal article" date="2019" name="Int. J. Syst. Evol. Microbiol.">
        <title>The Global Catalogue of Microorganisms (GCM) 10K type strain sequencing project: providing services to taxonomists for standard genome sequencing and annotation.</title>
        <authorList>
            <consortium name="The Broad Institute Genomics Platform"/>
            <consortium name="The Broad Institute Genome Sequencing Center for Infectious Disease"/>
            <person name="Wu L."/>
            <person name="Ma J."/>
        </authorList>
    </citation>
    <scope>NUCLEOTIDE SEQUENCE [LARGE SCALE GENOMIC DNA]</scope>
    <source>
        <strain evidence="2">JCM 17125</strain>
    </source>
</reference>
<sequence>MGLCTGCGVGDVAATGSCGRVAVVHIVLTGSGAVVRRFGTVVHTFPQPRVEEPSAYVRFASVPD</sequence>
<organism evidence="1 2">
    <name type="scientific">Terrabacter ginsenosidimutans</name>
    <dbReference type="NCBI Taxonomy" id="490575"/>
    <lineage>
        <taxon>Bacteria</taxon>
        <taxon>Bacillati</taxon>
        <taxon>Actinomycetota</taxon>
        <taxon>Actinomycetes</taxon>
        <taxon>Micrococcales</taxon>
        <taxon>Intrasporangiaceae</taxon>
        <taxon>Terrabacter</taxon>
    </lineage>
</organism>
<dbReference type="EMBL" id="BAABDC010000001">
    <property type="protein sequence ID" value="GAA3696260.1"/>
    <property type="molecule type" value="Genomic_DNA"/>
</dbReference>
<evidence type="ECO:0000313" key="2">
    <source>
        <dbReference type="Proteomes" id="UP001501468"/>
    </source>
</evidence>